<dbReference type="PROSITE" id="PS00061">
    <property type="entry name" value="ADH_SHORT"/>
    <property type="match status" value="1"/>
</dbReference>
<name>A0A160VBX4_9ZZZZ</name>
<dbReference type="GO" id="GO:0030497">
    <property type="term" value="P:fatty acid elongation"/>
    <property type="evidence" value="ECO:0007669"/>
    <property type="project" value="TreeGrafter"/>
</dbReference>
<proteinExistence type="inferred from homology"/>
<reference evidence="2" key="1">
    <citation type="submission" date="2015-10" db="EMBL/GenBank/DDBJ databases">
        <authorList>
            <person name="Gilbert D.G."/>
        </authorList>
    </citation>
    <scope>NUCLEOTIDE SEQUENCE</scope>
</reference>
<sequence>MQLEGKYALVTGAGRGMGRAISLQLAEEGANIAVSDIDASTAEDTAVAVKQLGRESIVLPADMGDLQDIDRMFTQAKDAFGRLDVVVNNAGVTKYLDIMDVQEEDWDRIHRVNAKGVFFCMQRAARELIDQGQGGRIINIASIAGKGYAGTSNAAYAASKGAVISMTHIAALQLGQYDINVNAICPGSTLTTMAAETMSGRSERSGQSMRELEEARDAKIPIGRPNDPEDIAAMAVFLAGPGARNITGQAFNVDGGLVMH</sequence>
<dbReference type="FunFam" id="3.40.50.720:FF:000084">
    <property type="entry name" value="Short-chain dehydrogenase reductase"/>
    <property type="match status" value="1"/>
</dbReference>
<protein>
    <submittedName>
        <fullName evidence="2">3-oxoacyl-[acyl-carrier protein] reductase</fullName>
        <ecNumber evidence="2">1.1.1.100</ecNumber>
    </submittedName>
</protein>
<dbReference type="InterPro" id="IPR020904">
    <property type="entry name" value="Sc_DH/Rdtase_CS"/>
</dbReference>
<dbReference type="PRINTS" id="PR00081">
    <property type="entry name" value="GDHRDH"/>
</dbReference>
<dbReference type="SUPFAM" id="SSF51735">
    <property type="entry name" value="NAD(P)-binding Rossmann-fold domains"/>
    <property type="match status" value="1"/>
</dbReference>
<dbReference type="PANTHER" id="PTHR42760">
    <property type="entry name" value="SHORT-CHAIN DEHYDROGENASES/REDUCTASES FAMILY MEMBER"/>
    <property type="match status" value="1"/>
</dbReference>
<comment type="similarity">
    <text evidence="1">Belongs to the short-chain dehydrogenases/reductases (SDR) family.</text>
</comment>
<dbReference type="EMBL" id="FAXA01000212">
    <property type="protein sequence ID" value="CUV04714.1"/>
    <property type="molecule type" value="Genomic_DNA"/>
</dbReference>
<dbReference type="InterPro" id="IPR002347">
    <property type="entry name" value="SDR_fam"/>
</dbReference>
<dbReference type="AlphaFoldDB" id="A0A160VBX4"/>
<dbReference type="Gene3D" id="3.40.50.720">
    <property type="entry name" value="NAD(P)-binding Rossmann-like Domain"/>
    <property type="match status" value="1"/>
</dbReference>
<keyword evidence="2" id="KW-0560">Oxidoreductase</keyword>
<dbReference type="PANTHER" id="PTHR42760:SF40">
    <property type="entry name" value="3-OXOACYL-[ACYL-CARRIER-PROTEIN] REDUCTASE, CHLOROPLASTIC"/>
    <property type="match status" value="1"/>
</dbReference>
<evidence type="ECO:0000313" key="2">
    <source>
        <dbReference type="EMBL" id="CUV04714.1"/>
    </source>
</evidence>
<dbReference type="NCBIfam" id="NF005559">
    <property type="entry name" value="PRK07231.1"/>
    <property type="match status" value="1"/>
</dbReference>
<dbReference type="PRINTS" id="PR00080">
    <property type="entry name" value="SDRFAMILY"/>
</dbReference>
<dbReference type="Pfam" id="PF13561">
    <property type="entry name" value="adh_short_C2"/>
    <property type="match status" value="1"/>
</dbReference>
<gene>
    <name evidence="2" type="ORF">MGWOODY_Clf2968</name>
</gene>
<dbReference type="InterPro" id="IPR036291">
    <property type="entry name" value="NAD(P)-bd_dom_sf"/>
</dbReference>
<dbReference type="CDD" id="cd05233">
    <property type="entry name" value="SDR_c"/>
    <property type="match status" value="1"/>
</dbReference>
<dbReference type="GO" id="GO:0004316">
    <property type="term" value="F:3-oxoacyl-[acyl-carrier-protein] reductase (NADPH) activity"/>
    <property type="evidence" value="ECO:0007669"/>
    <property type="project" value="UniProtKB-EC"/>
</dbReference>
<evidence type="ECO:0000256" key="1">
    <source>
        <dbReference type="ARBA" id="ARBA00006484"/>
    </source>
</evidence>
<accession>A0A160VBX4</accession>
<dbReference type="EC" id="1.1.1.100" evidence="2"/>
<organism evidence="2">
    <name type="scientific">hydrothermal vent metagenome</name>
    <dbReference type="NCBI Taxonomy" id="652676"/>
    <lineage>
        <taxon>unclassified sequences</taxon>
        <taxon>metagenomes</taxon>
        <taxon>ecological metagenomes</taxon>
    </lineage>
</organism>